<dbReference type="InterPro" id="IPR003591">
    <property type="entry name" value="Leu-rich_rpt_typical-subtyp"/>
</dbReference>
<dbReference type="eggNOG" id="KOG0531">
    <property type="taxonomic scope" value="Eukaryota"/>
</dbReference>
<dbReference type="SMART" id="SM00369">
    <property type="entry name" value="LRR_TYP"/>
    <property type="match status" value="3"/>
</dbReference>
<reference evidence="4" key="1">
    <citation type="journal article" date="2012" name="PLoS Negl. Trop. Dis.">
        <title>A systematically improved high quality genome and transcriptome of the human blood fluke Schistosoma mansoni.</title>
        <authorList>
            <person name="Protasio A.V."/>
            <person name="Tsai I.J."/>
            <person name="Babbage A."/>
            <person name="Nichol S."/>
            <person name="Hunt M."/>
            <person name="Aslett M.A."/>
            <person name="De Silva N."/>
            <person name="Velarde G.S."/>
            <person name="Anderson T.J."/>
            <person name="Clark R.C."/>
            <person name="Davidson C."/>
            <person name="Dillon G.P."/>
            <person name="Holroyd N.E."/>
            <person name="LoVerde P.T."/>
            <person name="Lloyd C."/>
            <person name="McQuillan J."/>
            <person name="Oliveira G."/>
            <person name="Otto T.D."/>
            <person name="Parker-Manuel S.J."/>
            <person name="Quail M.A."/>
            <person name="Wilson R.A."/>
            <person name="Zerlotini A."/>
            <person name="Dunne D.W."/>
            <person name="Berriman M."/>
        </authorList>
    </citation>
    <scope>NUCLEOTIDE SEQUENCE [LARGE SCALE GENOMIC DNA]</scope>
    <source>
        <strain evidence="4">Puerto Rican</strain>
    </source>
</reference>
<organism evidence="4 5">
    <name type="scientific">Schistosoma mansoni</name>
    <name type="common">Blood fluke</name>
    <dbReference type="NCBI Taxonomy" id="6183"/>
    <lineage>
        <taxon>Eukaryota</taxon>
        <taxon>Metazoa</taxon>
        <taxon>Spiralia</taxon>
        <taxon>Lophotrochozoa</taxon>
        <taxon>Platyhelminthes</taxon>
        <taxon>Trematoda</taxon>
        <taxon>Digenea</taxon>
        <taxon>Strigeidida</taxon>
        <taxon>Schistosomatoidea</taxon>
        <taxon>Schistosomatidae</taxon>
        <taxon>Schistosoma</taxon>
    </lineage>
</organism>
<proteinExistence type="predicted"/>
<dbReference type="RefSeq" id="XP_018646576.1">
    <property type="nucleotide sequence ID" value="XM_018800086.1"/>
</dbReference>
<dbReference type="PhylomeDB" id="G4LZA1"/>
<dbReference type="GeneID" id="8347959"/>
<dbReference type="SUPFAM" id="SSF52058">
    <property type="entry name" value="L domain-like"/>
    <property type="match status" value="1"/>
</dbReference>
<dbReference type="PROSITE" id="PS51450">
    <property type="entry name" value="LRR"/>
    <property type="match status" value="5"/>
</dbReference>
<dbReference type="Pfam" id="PF23598">
    <property type="entry name" value="LRR_14"/>
    <property type="match status" value="1"/>
</dbReference>
<evidence type="ECO:0000256" key="2">
    <source>
        <dbReference type="ARBA" id="ARBA00022737"/>
    </source>
</evidence>
<keyword evidence="4" id="KW-1185">Reference proteome</keyword>
<dbReference type="InterPro" id="IPR001611">
    <property type="entry name" value="Leu-rich_rpt"/>
</dbReference>
<dbReference type="Proteomes" id="UP000008854">
    <property type="component" value="Unassembled WGS sequence"/>
</dbReference>
<dbReference type="PANTHER" id="PTHR46652">
    <property type="entry name" value="LEUCINE-RICH REPEAT AND IQ DOMAIN-CONTAINING PROTEIN 1-RELATED"/>
    <property type="match status" value="1"/>
</dbReference>
<dbReference type="InterPro" id="IPR055414">
    <property type="entry name" value="LRR_R13L4/SHOC2-like"/>
</dbReference>
<sequence>MVKSSVALLCKSTSALKRHKIYEISEKYLKEITHLYLNGKNLDELGDEMALCQCLTVLYLYDNKLKSIPKYLNLSQLTHLYLQNNHISRIENLNSLEKLEKLFLSRNCISIIEGLEGLTRLQELRIDNQNLDPGESLIFDDRSLNSVANSLICLDVSGNKLDTLQDLSNLHALISLNVSNNSIQSIHDLSTSLNKWSNLKEFHIQGNPVMKTARARDVIIVTAKRLEILDDKAISEPNRQFLENWNQYKSFNLELSRCPRNRQITLGTKPELTDLINQEFTKVSCKL</sequence>
<dbReference type="STRING" id="6183.G4LZA1"/>
<evidence type="ECO:0000259" key="3">
    <source>
        <dbReference type="Pfam" id="PF23598"/>
    </source>
</evidence>
<dbReference type="Gene3D" id="3.80.10.10">
    <property type="entry name" value="Ribonuclease Inhibitor"/>
    <property type="match status" value="2"/>
</dbReference>
<evidence type="ECO:0000256" key="1">
    <source>
        <dbReference type="ARBA" id="ARBA00022614"/>
    </source>
</evidence>
<name>G4LZA1_SCHMA</name>
<evidence type="ECO:0000313" key="4">
    <source>
        <dbReference type="Proteomes" id="UP000008854"/>
    </source>
</evidence>
<keyword evidence="2" id="KW-0677">Repeat</keyword>
<dbReference type="SMART" id="SM00365">
    <property type="entry name" value="LRR_SD22"/>
    <property type="match status" value="4"/>
</dbReference>
<reference evidence="5" key="2">
    <citation type="submission" date="2018-12" db="UniProtKB">
        <authorList>
            <consortium name="WormBaseParasite"/>
        </authorList>
    </citation>
    <scope>IDENTIFICATION</scope>
    <source>
        <strain evidence="5">Puerto Rican</strain>
    </source>
</reference>
<dbReference type="PANTHER" id="PTHR46652:SF3">
    <property type="entry name" value="LEUCINE-RICH REPEAT-CONTAINING PROTEIN 9"/>
    <property type="match status" value="1"/>
</dbReference>
<dbReference type="InParanoid" id="G4LZA1"/>
<dbReference type="CTD" id="8347959"/>
<dbReference type="InterPro" id="IPR032675">
    <property type="entry name" value="LRR_dom_sf"/>
</dbReference>
<dbReference type="WBParaSite" id="Smp_086030.1">
    <property type="protein sequence ID" value="Smp_086030.1"/>
    <property type="gene ID" value="Smp_086030"/>
</dbReference>
<dbReference type="HOGENOM" id="CLU_062444_0_0_1"/>
<dbReference type="OrthoDB" id="10262005at2759"/>
<protein>
    <submittedName>
        <fullName evidence="5">Protein phosphatase 1 regulatory subunit 42</fullName>
    </submittedName>
</protein>
<dbReference type="AlphaFoldDB" id="G4LZA1"/>
<evidence type="ECO:0000313" key="5">
    <source>
        <dbReference type="WBParaSite" id="Smp_086030.1"/>
    </source>
</evidence>
<feature type="domain" description="Disease resistance R13L4/SHOC-2-like LRR" evidence="3">
    <location>
        <begin position="27"/>
        <end position="130"/>
    </location>
</feature>
<accession>G4LZA1</accession>
<dbReference type="InterPro" id="IPR050836">
    <property type="entry name" value="SDS22/Internalin_LRR"/>
</dbReference>
<keyword evidence="1" id="KW-0433">Leucine-rich repeat</keyword>
<dbReference type="OMA" id="RRFLMNW"/>
<dbReference type="CDD" id="cd21340">
    <property type="entry name" value="PPP1R42"/>
    <property type="match status" value="1"/>
</dbReference>